<proteinExistence type="predicted"/>
<dbReference type="AlphaFoldDB" id="X1SVW2"/>
<sequence>MVTWLLSNQMGSKTIKVKEKNYLWLLKIASDIQKKVGRPVSFDEALTEIKKNNLKKRVNGT</sequence>
<organism evidence="1">
    <name type="scientific">marine sediment metagenome</name>
    <dbReference type="NCBI Taxonomy" id="412755"/>
    <lineage>
        <taxon>unclassified sequences</taxon>
        <taxon>metagenomes</taxon>
        <taxon>ecological metagenomes</taxon>
    </lineage>
</organism>
<reference evidence="1" key="1">
    <citation type="journal article" date="2014" name="Front. Microbiol.">
        <title>High frequency of phylogenetically diverse reductive dehalogenase-homologous genes in deep subseafloor sedimentary metagenomes.</title>
        <authorList>
            <person name="Kawai M."/>
            <person name="Futagami T."/>
            <person name="Toyoda A."/>
            <person name="Takaki Y."/>
            <person name="Nishi S."/>
            <person name="Hori S."/>
            <person name="Arai W."/>
            <person name="Tsubouchi T."/>
            <person name="Morono Y."/>
            <person name="Uchiyama I."/>
            <person name="Ito T."/>
            <person name="Fujiyama A."/>
            <person name="Inagaki F."/>
            <person name="Takami H."/>
        </authorList>
    </citation>
    <scope>NUCLEOTIDE SEQUENCE</scope>
    <source>
        <strain evidence="1">Expedition CK06-06</strain>
    </source>
</reference>
<dbReference type="EMBL" id="BARW01024892">
    <property type="protein sequence ID" value="GAI97093.1"/>
    <property type="molecule type" value="Genomic_DNA"/>
</dbReference>
<gene>
    <name evidence="1" type="ORF">S12H4_40932</name>
</gene>
<protein>
    <submittedName>
        <fullName evidence="1">Uncharacterized protein</fullName>
    </submittedName>
</protein>
<accession>X1SVW2</accession>
<evidence type="ECO:0000313" key="1">
    <source>
        <dbReference type="EMBL" id="GAI97093.1"/>
    </source>
</evidence>
<comment type="caution">
    <text evidence="1">The sequence shown here is derived from an EMBL/GenBank/DDBJ whole genome shotgun (WGS) entry which is preliminary data.</text>
</comment>
<name>X1SVW2_9ZZZZ</name>